<keyword evidence="2 6" id="KW-0853">WD repeat</keyword>
<sequence length="578" mass="63795">MSWKHGHGEWELPKLKEAHQFTVSSYISQYATTEKRKNAPTIENNEFWTVKFYPYTKPGVDPMYAVVGGRHILICRPPTDKKGIEIVRLIIDEEPDTEHYACCWTKDLAKPLLCVAGLTAKIKIWDVLSGELIRVLVGHGGAINELIISPTDPQMLASCSKDTTIRIWSLDQNNEEHPCAAILSGGHRTTILTIAFHRSGRYLLSGGEDYMICLWTLPIFPDENTATNKATEIQFPHFSTSEIHTSAIDCVQFHDDSILSRSACEDCIVLWDITGFDSEGRPPSQDEAPTQHEAANGSATLTCFTDPTKNDPYVRLIEFSTPGTETAWIRFSLFEGIPLSNQSLSIDADPNLDTNTGLPQISHSILAIPALGSKVYFWDLNRLVAYNEYLRSLPPHFTSKHEPESQGPLSASNSGLTSGQQTPNSEEPPQSKMKRPAFLTPFRTRGKRGGAFKSVTDRVRDASPASSTTTTTSVSGPSSHTNIASHSTLNGLKLEGESGGIIVEKIPTTRMDIKLWNQKYDIRQAYPLKRLLPHKVETVPGWSFMGRGCAWSRGGEWCVVAGGEGVVGVLGRWGAGEK</sequence>
<dbReference type="GeneID" id="59265470"/>
<feature type="repeat" description="WD" evidence="6">
    <location>
        <begin position="184"/>
        <end position="217"/>
    </location>
</feature>
<keyword evidence="3" id="KW-0677">Repeat</keyword>
<evidence type="ECO:0000256" key="4">
    <source>
        <dbReference type="ARBA" id="ARBA00023015"/>
    </source>
</evidence>
<gene>
    <name evidence="8" type="ORF">Bfra_011452</name>
</gene>
<dbReference type="InterPro" id="IPR051243">
    <property type="entry name" value="PcG_WD-repeat"/>
</dbReference>
<dbReference type="PROSITE" id="PS50082">
    <property type="entry name" value="WD_REPEATS_2"/>
    <property type="match status" value="2"/>
</dbReference>
<dbReference type="InterPro" id="IPR015943">
    <property type="entry name" value="WD40/YVTN_repeat-like_dom_sf"/>
</dbReference>
<keyword evidence="9" id="KW-1185">Reference proteome</keyword>
<dbReference type="InterPro" id="IPR036322">
    <property type="entry name" value="WD40_repeat_dom_sf"/>
</dbReference>
<evidence type="ECO:0000313" key="8">
    <source>
        <dbReference type="EMBL" id="KAF5875689.1"/>
    </source>
</evidence>
<dbReference type="Pfam" id="PF00400">
    <property type="entry name" value="WD40"/>
    <property type="match status" value="2"/>
</dbReference>
<evidence type="ECO:0000256" key="6">
    <source>
        <dbReference type="PROSITE-ProRule" id="PRU00221"/>
    </source>
</evidence>
<accession>A0A8H6AY78</accession>
<keyword evidence="5" id="KW-0804">Transcription</keyword>
<comment type="similarity">
    <text evidence="1">Belongs to the WD repeat ESC family.</text>
</comment>
<dbReference type="Proteomes" id="UP000531561">
    <property type="component" value="Unassembled WGS sequence"/>
</dbReference>
<dbReference type="OrthoDB" id="7318948at2759"/>
<feature type="compositionally biased region" description="Low complexity" evidence="7">
    <location>
        <begin position="466"/>
        <end position="481"/>
    </location>
</feature>
<evidence type="ECO:0000256" key="1">
    <source>
        <dbReference type="ARBA" id="ARBA00008075"/>
    </source>
</evidence>
<dbReference type="Gene3D" id="2.130.10.10">
    <property type="entry name" value="YVTN repeat-like/Quinoprotein amine dehydrogenase"/>
    <property type="match status" value="1"/>
</dbReference>
<dbReference type="PROSITE" id="PS50294">
    <property type="entry name" value="WD_REPEATS_REGION"/>
    <property type="match status" value="2"/>
</dbReference>
<feature type="repeat" description="WD" evidence="6">
    <location>
        <begin position="136"/>
        <end position="178"/>
    </location>
</feature>
<organism evidence="8 9">
    <name type="scientific">Botrytis fragariae</name>
    <dbReference type="NCBI Taxonomy" id="1964551"/>
    <lineage>
        <taxon>Eukaryota</taxon>
        <taxon>Fungi</taxon>
        <taxon>Dikarya</taxon>
        <taxon>Ascomycota</taxon>
        <taxon>Pezizomycotina</taxon>
        <taxon>Leotiomycetes</taxon>
        <taxon>Helotiales</taxon>
        <taxon>Sclerotiniaceae</taxon>
        <taxon>Botrytis</taxon>
    </lineage>
</organism>
<dbReference type="InterPro" id="IPR001680">
    <property type="entry name" value="WD40_rpt"/>
</dbReference>
<evidence type="ECO:0000256" key="3">
    <source>
        <dbReference type="ARBA" id="ARBA00022737"/>
    </source>
</evidence>
<dbReference type="PANTHER" id="PTHR10253">
    <property type="entry name" value="POLYCOMB PROTEIN"/>
    <property type="match status" value="1"/>
</dbReference>
<evidence type="ECO:0000313" key="9">
    <source>
        <dbReference type="Proteomes" id="UP000531561"/>
    </source>
</evidence>
<keyword evidence="4" id="KW-0805">Transcription regulation</keyword>
<feature type="compositionally biased region" description="Polar residues" evidence="7">
    <location>
        <begin position="407"/>
        <end position="428"/>
    </location>
</feature>
<name>A0A8H6AY78_9HELO</name>
<protein>
    <submittedName>
        <fullName evidence="8">Putative wd domain-containing protein</fullName>
    </submittedName>
</protein>
<dbReference type="AlphaFoldDB" id="A0A8H6AY78"/>
<evidence type="ECO:0000256" key="7">
    <source>
        <dbReference type="SAM" id="MobiDB-lite"/>
    </source>
</evidence>
<evidence type="ECO:0000256" key="5">
    <source>
        <dbReference type="ARBA" id="ARBA00023163"/>
    </source>
</evidence>
<dbReference type="EMBL" id="JABFCT010000005">
    <property type="protein sequence ID" value="KAF5875689.1"/>
    <property type="molecule type" value="Genomic_DNA"/>
</dbReference>
<dbReference type="SMART" id="SM00320">
    <property type="entry name" value="WD40"/>
    <property type="match status" value="4"/>
</dbReference>
<evidence type="ECO:0000256" key="2">
    <source>
        <dbReference type="ARBA" id="ARBA00022574"/>
    </source>
</evidence>
<feature type="region of interest" description="Disordered" evidence="7">
    <location>
        <begin position="397"/>
        <end position="483"/>
    </location>
</feature>
<dbReference type="SUPFAM" id="SSF50978">
    <property type="entry name" value="WD40 repeat-like"/>
    <property type="match status" value="1"/>
</dbReference>
<proteinExistence type="inferred from homology"/>
<comment type="caution">
    <text evidence="8">The sequence shown here is derived from an EMBL/GenBank/DDBJ whole genome shotgun (WGS) entry which is preliminary data.</text>
</comment>
<dbReference type="RefSeq" id="XP_037194635.1">
    <property type="nucleotide sequence ID" value="XM_037341778.1"/>
</dbReference>
<reference evidence="8 9" key="1">
    <citation type="journal article" date="2020" name="Phytopathology">
        <title>A high-quality genome resource of Botrytis fragariae, a new and rapidly spreading fungal pathogen causing strawberry gray mold in the U.S.A.</title>
        <authorList>
            <person name="Wu Y."/>
            <person name="Saski C.A."/>
            <person name="Schnabel G."/>
            <person name="Xiao S."/>
            <person name="Hu M."/>
        </authorList>
    </citation>
    <scope>NUCLEOTIDE SEQUENCE [LARGE SCALE GENOMIC DNA]</scope>
    <source>
        <strain evidence="8 9">BVB16</strain>
    </source>
</reference>